<accession>A0A9P6FX56</accession>
<feature type="compositionally biased region" description="Polar residues" evidence="1">
    <location>
        <begin position="1"/>
        <end position="13"/>
    </location>
</feature>
<feature type="region of interest" description="Disordered" evidence="1">
    <location>
        <begin position="1"/>
        <end position="148"/>
    </location>
</feature>
<feature type="non-terminal residue" evidence="2">
    <location>
        <position position="688"/>
    </location>
</feature>
<keyword evidence="3" id="KW-1185">Reference proteome</keyword>
<evidence type="ECO:0000313" key="2">
    <source>
        <dbReference type="EMBL" id="KAF9582336.1"/>
    </source>
</evidence>
<dbReference type="CDD" id="cd10229">
    <property type="entry name" value="ASKHA_NBD_HSP70_HSPA12"/>
    <property type="match status" value="1"/>
</dbReference>
<feature type="compositionally biased region" description="Low complexity" evidence="1">
    <location>
        <begin position="14"/>
        <end position="72"/>
    </location>
</feature>
<name>A0A9P6FX56_9FUNG</name>
<dbReference type="Proteomes" id="UP000780801">
    <property type="component" value="Unassembled WGS sequence"/>
</dbReference>
<evidence type="ECO:0000256" key="1">
    <source>
        <dbReference type="SAM" id="MobiDB-lite"/>
    </source>
</evidence>
<dbReference type="PANTHER" id="PTHR14187:SF5">
    <property type="entry name" value="HEAT SHOCK 70 KDA PROTEIN 12A"/>
    <property type="match status" value="1"/>
</dbReference>
<sequence length="688" mass="77257">HGAPSTSNAEYSNQYGGQVDPQQGYGGYYQQQQHQQHYQQQQYEQQQYEQQPYEQQPYEQQQYGQQGQQYPQASQGPATVSIQPLSYSRPTSGINQHQQQQPQHEQPSPQQQQSYAQPPPTAAGQQQQQQQLQQQPPQPATSPAPSAAGSEYPLLVAIDFGTTFSGVAYAFKSNNEVYEMTSWPQQANLYGKVPTISCYSKETDKLHSWGYAAKHAMLTPQSRNLDLLQKFKLFLDHDLAPYLPPLPRSINPQSAITDYLRSLHIHAISEIMNNNGGNVISQQHIQYCLTVPAMWTDSAKGVMRRTAIDAGLITKEDPPHRLILISEPEAAAMYCERKCEQFNLRHGDRFMICDAGGGTVDLIVFQVDYSSGTRCLQEVTRGSGASCGSGFLDENFSVLLRQKLQQYDLQPKAWAQIMEEFVFSHKPQFDGDDDAFITMPAAVANYVDLNIRLEDGVLGISAEEMRENVFDPVVNQVLGLIDGQLNQSQHCSAIFLVGGFGSSPYLYKRVQQEFESRVPLIRYPPRPDLAVVRGAAYHGLSVRPVQARVARRWYGVDTTRPYKQGDPVEKKYMQDGKYRVRDGFSIFVRPGQSISVDECISKKYVTHKYPEPLSSPLFVYNGETQPDFVDSPGVQKLCDFTIPLPHMPGAAPGTPVIFTLKMYFGQTELKAEAEFQNGVIVSTLCQFQ</sequence>
<organism evidence="2 3">
    <name type="scientific">Lunasporangiospora selenospora</name>
    <dbReference type="NCBI Taxonomy" id="979761"/>
    <lineage>
        <taxon>Eukaryota</taxon>
        <taxon>Fungi</taxon>
        <taxon>Fungi incertae sedis</taxon>
        <taxon>Mucoromycota</taxon>
        <taxon>Mortierellomycotina</taxon>
        <taxon>Mortierellomycetes</taxon>
        <taxon>Mortierellales</taxon>
        <taxon>Mortierellaceae</taxon>
        <taxon>Lunasporangiospora</taxon>
    </lineage>
</organism>
<gene>
    <name evidence="2" type="ORF">BGW38_000330</name>
</gene>
<dbReference type="OrthoDB" id="2963168at2759"/>
<dbReference type="Gene3D" id="3.90.640.10">
    <property type="entry name" value="Actin, Chain A, domain 4"/>
    <property type="match status" value="1"/>
</dbReference>
<dbReference type="AlphaFoldDB" id="A0A9P6FX56"/>
<dbReference type="EMBL" id="JAABOA010001088">
    <property type="protein sequence ID" value="KAF9582336.1"/>
    <property type="molecule type" value="Genomic_DNA"/>
</dbReference>
<evidence type="ECO:0008006" key="4">
    <source>
        <dbReference type="Google" id="ProtNLM"/>
    </source>
</evidence>
<reference evidence="2" key="1">
    <citation type="journal article" date="2020" name="Fungal Divers.">
        <title>Resolving the Mortierellaceae phylogeny through synthesis of multi-gene phylogenetics and phylogenomics.</title>
        <authorList>
            <person name="Vandepol N."/>
            <person name="Liber J."/>
            <person name="Desiro A."/>
            <person name="Na H."/>
            <person name="Kennedy M."/>
            <person name="Barry K."/>
            <person name="Grigoriev I.V."/>
            <person name="Miller A.N."/>
            <person name="O'Donnell K."/>
            <person name="Stajich J.E."/>
            <person name="Bonito G."/>
        </authorList>
    </citation>
    <scope>NUCLEOTIDE SEQUENCE</scope>
    <source>
        <strain evidence="2">KOD1015</strain>
    </source>
</reference>
<dbReference type="SUPFAM" id="SSF53067">
    <property type="entry name" value="Actin-like ATPase domain"/>
    <property type="match status" value="2"/>
</dbReference>
<evidence type="ECO:0000313" key="3">
    <source>
        <dbReference type="Proteomes" id="UP000780801"/>
    </source>
</evidence>
<dbReference type="PANTHER" id="PTHR14187">
    <property type="entry name" value="ALPHA KINASE/ELONGATION FACTOR 2 KINASE"/>
    <property type="match status" value="1"/>
</dbReference>
<dbReference type="InterPro" id="IPR043129">
    <property type="entry name" value="ATPase_NBD"/>
</dbReference>
<proteinExistence type="predicted"/>
<protein>
    <recommendedName>
        <fullName evidence="4">Actin-like ATPase domain-containing protein</fullName>
    </recommendedName>
</protein>
<dbReference type="Gene3D" id="3.30.420.40">
    <property type="match status" value="2"/>
</dbReference>
<comment type="caution">
    <text evidence="2">The sequence shown here is derived from an EMBL/GenBank/DDBJ whole genome shotgun (WGS) entry which is preliminary data.</text>
</comment>
<feature type="compositionally biased region" description="Low complexity" evidence="1">
    <location>
        <begin position="96"/>
        <end position="135"/>
    </location>
</feature>
<feature type="compositionally biased region" description="Polar residues" evidence="1">
    <location>
        <begin position="73"/>
        <end position="95"/>
    </location>
</feature>